<dbReference type="AlphaFoldDB" id="A0A3N0V9Y5"/>
<dbReference type="Pfam" id="PF01435">
    <property type="entry name" value="Peptidase_M48"/>
    <property type="match status" value="1"/>
</dbReference>
<dbReference type="GO" id="GO:0046872">
    <property type="term" value="F:metal ion binding"/>
    <property type="evidence" value="ECO:0007669"/>
    <property type="project" value="UniProtKB-KW"/>
</dbReference>
<keyword evidence="5" id="KW-0862">Zinc</keyword>
<evidence type="ECO:0000313" key="9">
    <source>
        <dbReference type="Proteomes" id="UP000282106"/>
    </source>
</evidence>
<evidence type="ECO:0000256" key="3">
    <source>
        <dbReference type="ARBA" id="ARBA00022723"/>
    </source>
</evidence>
<dbReference type="PANTHER" id="PTHR22726:SF1">
    <property type="entry name" value="METALLOENDOPEPTIDASE OMA1, MITOCHONDRIAL"/>
    <property type="match status" value="1"/>
</dbReference>
<dbReference type="FunCoup" id="A0A3N0V9Y5">
    <property type="interactions" value="140"/>
</dbReference>
<evidence type="ECO:0000259" key="7">
    <source>
        <dbReference type="Pfam" id="PF01435"/>
    </source>
</evidence>
<evidence type="ECO:0000256" key="4">
    <source>
        <dbReference type="ARBA" id="ARBA00022801"/>
    </source>
</evidence>
<dbReference type="InParanoid" id="A0A3N0V9Y5"/>
<evidence type="ECO:0000256" key="2">
    <source>
        <dbReference type="ARBA" id="ARBA00022670"/>
    </source>
</evidence>
<dbReference type="GO" id="GO:0016020">
    <property type="term" value="C:membrane"/>
    <property type="evidence" value="ECO:0007669"/>
    <property type="project" value="TreeGrafter"/>
</dbReference>
<dbReference type="Gene3D" id="3.30.2010.10">
    <property type="entry name" value="Metalloproteases ('zincins'), catalytic domain"/>
    <property type="match status" value="1"/>
</dbReference>
<gene>
    <name evidence="8" type="ORF">ED208_10710</name>
</gene>
<protein>
    <submittedName>
        <fullName evidence="8">M48 family peptidase</fullName>
    </submittedName>
</protein>
<name>A0A3N0V9Y5_9GAMM</name>
<accession>A0A3N0V9Y5</accession>
<reference evidence="8 9" key="1">
    <citation type="submission" date="2018-10" db="EMBL/GenBank/DDBJ databases">
        <authorList>
            <person name="Chen W.-M."/>
        </authorList>
    </citation>
    <scope>NUCLEOTIDE SEQUENCE [LARGE SCALE GENOMIC DNA]</scope>
    <source>
        <strain evidence="8 9">THS-13</strain>
    </source>
</reference>
<sequence length="544" mass="58862">MRAADRGEVAFYHCGIATPQLRRTNLLLHHTIGSSTRHSAGYRTPSLRTYPALHLLAALTLTTALGAQAQGTPAALDLPQMGEPADLTLSPAQEAKIGAEVAAELYGGDYLVEDPEVSDYINSVGWKLAAKGAAAPVPFKFYVIGDPRINAFAVPGGLVGINAGLLLSADNESELAGVMGHEQAHVTQRHLARTAADTRTANIATWAAMIAAIIAGSANPDVIFGALALGQSVNYQREVNYTRAHELEADRIGIHTMAEAGYDPEGMASFFAKLEQQSRLYGAGLPEILRTHPVNTTRIAEARARAEALPKTEHRDSVEFSLMKARTQVLMAERVNEAVDDFGRRLRAGDNSPAVRYGYAFALSKVGRADDGLEALKPLVASLPRQVNVQLLQAELLADSGHSAEGRALLAKALTLNPRYAPAILAQAQALLDDKKPAEARQLLLTRDQALGTRVETYRLLSEASRQLGNIAESQFQIATYYLQRGDQRGALTQLDAGLRLASLDPQDRARLSAMRQDLIEKIPKNVLADINRGDRRYRNTYGQ</sequence>
<dbReference type="EMBL" id="RJVO01000004">
    <property type="protein sequence ID" value="ROH89590.1"/>
    <property type="molecule type" value="Genomic_DNA"/>
</dbReference>
<evidence type="ECO:0000256" key="5">
    <source>
        <dbReference type="ARBA" id="ARBA00022833"/>
    </source>
</evidence>
<dbReference type="CDD" id="cd07333">
    <property type="entry name" value="M48C_bepA_like"/>
    <property type="match status" value="1"/>
</dbReference>
<organism evidence="8 9">
    <name type="scientific">Stagnimonas aquatica</name>
    <dbReference type="NCBI Taxonomy" id="2689987"/>
    <lineage>
        <taxon>Bacteria</taxon>
        <taxon>Pseudomonadati</taxon>
        <taxon>Pseudomonadota</taxon>
        <taxon>Gammaproteobacteria</taxon>
        <taxon>Nevskiales</taxon>
        <taxon>Nevskiaceae</taxon>
        <taxon>Stagnimonas</taxon>
    </lineage>
</organism>
<evidence type="ECO:0000256" key="1">
    <source>
        <dbReference type="ARBA" id="ARBA00001947"/>
    </source>
</evidence>
<evidence type="ECO:0000313" key="8">
    <source>
        <dbReference type="EMBL" id="ROH89590.1"/>
    </source>
</evidence>
<dbReference type="GO" id="GO:0051603">
    <property type="term" value="P:proteolysis involved in protein catabolic process"/>
    <property type="evidence" value="ECO:0007669"/>
    <property type="project" value="TreeGrafter"/>
</dbReference>
<comment type="cofactor">
    <cofactor evidence="1">
        <name>Zn(2+)</name>
        <dbReference type="ChEBI" id="CHEBI:29105"/>
    </cofactor>
</comment>
<dbReference type="GO" id="GO:0004222">
    <property type="term" value="F:metalloendopeptidase activity"/>
    <property type="evidence" value="ECO:0007669"/>
    <property type="project" value="InterPro"/>
</dbReference>
<feature type="domain" description="Peptidase M48" evidence="7">
    <location>
        <begin position="119"/>
        <end position="305"/>
    </location>
</feature>
<dbReference type="InterPro" id="IPR001915">
    <property type="entry name" value="Peptidase_M48"/>
</dbReference>
<dbReference type="Proteomes" id="UP000282106">
    <property type="component" value="Unassembled WGS sequence"/>
</dbReference>
<keyword evidence="6" id="KW-0482">Metalloprotease</keyword>
<dbReference type="InterPro" id="IPR011990">
    <property type="entry name" value="TPR-like_helical_dom_sf"/>
</dbReference>
<keyword evidence="4" id="KW-0378">Hydrolase</keyword>
<dbReference type="InterPro" id="IPR051156">
    <property type="entry name" value="Mito/Outer_Membr_Metalloprot"/>
</dbReference>
<dbReference type="PANTHER" id="PTHR22726">
    <property type="entry name" value="METALLOENDOPEPTIDASE OMA1"/>
    <property type="match status" value="1"/>
</dbReference>
<keyword evidence="9" id="KW-1185">Reference proteome</keyword>
<keyword evidence="3" id="KW-0479">Metal-binding</keyword>
<dbReference type="Gene3D" id="1.25.40.10">
    <property type="entry name" value="Tetratricopeptide repeat domain"/>
    <property type="match status" value="1"/>
</dbReference>
<dbReference type="SUPFAM" id="SSF48452">
    <property type="entry name" value="TPR-like"/>
    <property type="match status" value="1"/>
</dbReference>
<proteinExistence type="predicted"/>
<comment type="caution">
    <text evidence="8">The sequence shown here is derived from an EMBL/GenBank/DDBJ whole genome shotgun (WGS) entry which is preliminary data.</text>
</comment>
<keyword evidence="2" id="KW-0645">Protease</keyword>
<evidence type="ECO:0000256" key="6">
    <source>
        <dbReference type="ARBA" id="ARBA00023049"/>
    </source>
</evidence>